<dbReference type="RefSeq" id="WP_306384721.1">
    <property type="nucleotide sequence ID" value="NZ_JASAYN010000006.1"/>
</dbReference>
<organism evidence="1 2">
    <name type="scientific">Phocoenobacter skyensis</name>
    <dbReference type="NCBI Taxonomy" id="97481"/>
    <lineage>
        <taxon>Bacteria</taxon>
        <taxon>Pseudomonadati</taxon>
        <taxon>Pseudomonadota</taxon>
        <taxon>Gammaproteobacteria</taxon>
        <taxon>Pasteurellales</taxon>
        <taxon>Pasteurellaceae</taxon>
        <taxon>Phocoenobacter</taxon>
    </lineage>
</organism>
<sequence length="169" mass="19379">MAERVINFKWLDQEHIRLMRYAVELAKTKGFEHAEQTLCELECKMIDEELNLLSETYQINDDTVSVLEMVERVGAESPLKDETVSTSYGDLPLFGIAELLTKLILPPASEIQNCPADLTWKKVYAVPLMKMQVALWQKSSDSSENKRLKRILLDKCSQQILDLYGDRIA</sequence>
<evidence type="ECO:0000313" key="1">
    <source>
        <dbReference type="EMBL" id="MDP8173154.1"/>
    </source>
</evidence>
<dbReference type="Proteomes" id="UP001236239">
    <property type="component" value="Unassembled WGS sequence"/>
</dbReference>
<accession>A0AAJ6NAC3</accession>
<comment type="caution">
    <text evidence="1">The sequence shown here is derived from an EMBL/GenBank/DDBJ whole genome shotgun (WGS) entry which is preliminary data.</text>
</comment>
<dbReference type="EMBL" id="JASAYQ010000011">
    <property type="protein sequence ID" value="MDP8173154.1"/>
    <property type="molecule type" value="Genomic_DNA"/>
</dbReference>
<name>A0AAJ6NAC3_9PAST</name>
<gene>
    <name evidence="1" type="ORF">QJU93_07260</name>
</gene>
<reference evidence="1" key="1">
    <citation type="journal article" date="2023" name="Front. Microbiol.">
        <title>Phylogeography and host specificity of Pasteurellaceae pathogenic to sea-farmed fish in the north-east Atlantic.</title>
        <authorList>
            <person name="Gulla S."/>
            <person name="Colquhoun D.J."/>
            <person name="Olsen A.B."/>
            <person name="Spilsberg B."/>
            <person name="Lagesen K."/>
            <person name="Aakesson C.P."/>
            <person name="Strom S."/>
            <person name="Manji F."/>
            <person name="Birkbeck T.H."/>
            <person name="Nilsen H.K."/>
        </authorList>
    </citation>
    <scope>NUCLEOTIDE SEQUENCE</scope>
    <source>
        <strain evidence="1">TW16_20</strain>
    </source>
</reference>
<proteinExistence type="predicted"/>
<dbReference type="AlphaFoldDB" id="A0AAJ6NAC3"/>
<protein>
    <submittedName>
        <fullName evidence="1">Uncharacterized protein</fullName>
    </submittedName>
</protein>
<evidence type="ECO:0000313" key="2">
    <source>
        <dbReference type="Proteomes" id="UP001236239"/>
    </source>
</evidence>